<dbReference type="EMBL" id="JADCNM010000002">
    <property type="protein sequence ID" value="KAG0493448.1"/>
    <property type="molecule type" value="Genomic_DNA"/>
</dbReference>
<comment type="caution">
    <text evidence="1">The sequence shown here is derived from an EMBL/GenBank/DDBJ whole genome shotgun (WGS) entry which is preliminary data.</text>
</comment>
<accession>A0A835VDM4</accession>
<protein>
    <submittedName>
        <fullName evidence="1">Uncharacterized protein</fullName>
    </submittedName>
</protein>
<gene>
    <name evidence="1" type="ORF">HPP92_004442</name>
</gene>
<evidence type="ECO:0000313" key="2">
    <source>
        <dbReference type="Proteomes" id="UP000639772"/>
    </source>
</evidence>
<dbReference type="AlphaFoldDB" id="A0A835VDM4"/>
<proteinExistence type="predicted"/>
<organism evidence="1 2">
    <name type="scientific">Vanilla planifolia</name>
    <name type="common">Vanilla</name>
    <dbReference type="NCBI Taxonomy" id="51239"/>
    <lineage>
        <taxon>Eukaryota</taxon>
        <taxon>Viridiplantae</taxon>
        <taxon>Streptophyta</taxon>
        <taxon>Embryophyta</taxon>
        <taxon>Tracheophyta</taxon>
        <taxon>Spermatophyta</taxon>
        <taxon>Magnoliopsida</taxon>
        <taxon>Liliopsida</taxon>
        <taxon>Asparagales</taxon>
        <taxon>Orchidaceae</taxon>
        <taxon>Vanilloideae</taxon>
        <taxon>Vanilleae</taxon>
        <taxon>Vanilla</taxon>
    </lineage>
</organism>
<dbReference type="Proteomes" id="UP000639772">
    <property type="component" value="Unassembled WGS sequence"/>
</dbReference>
<evidence type="ECO:0000313" key="1">
    <source>
        <dbReference type="EMBL" id="KAG0493448.1"/>
    </source>
</evidence>
<name>A0A835VDM4_VANPL</name>
<reference evidence="1 2" key="1">
    <citation type="journal article" date="2020" name="Nat. Food">
        <title>A phased Vanilla planifolia genome enables genetic improvement of flavour and production.</title>
        <authorList>
            <person name="Hasing T."/>
            <person name="Tang H."/>
            <person name="Brym M."/>
            <person name="Khazi F."/>
            <person name="Huang T."/>
            <person name="Chambers A.H."/>
        </authorList>
    </citation>
    <scope>NUCLEOTIDE SEQUENCE [LARGE SCALE GENOMIC DNA]</scope>
    <source>
        <tissue evidence="1">Leaf</tissue>
    </source>
</reference>
<sequence length="79" mass="8135">MGGPADPSLQQMVSFARKITTDAAIAALRAAVYDQSWSRCPALSAHACVVNFRPAAGANPAELALPGSASWQGFSSTDV</sequence>